<keyword evidence="1" id="KW-1133">Transmembrane helix</keyword>
<keyword evidence="1" id="KW-0472">Membrane</keyword>
<reference evidence="2 3" key="1">
    <citation type="submission" date="2018-09" db="EMBL/GenBank/DDBJ databases">
        <title>YIM PH21274 draft genome.</title>
        <authorList>
            <person name="Miao C."/>
        </authorList>
    </citation>
    <scope>NUCLEOTIDE SEQUENCE [LARGE SCALE GENOMIC DNA]</scope>
    <source>
        <strain evidence="2 3">YIM PH 21724</strain>
    </source>
</reference>
<evidence type="ECO:0000313" key="3">
    <source>
        <dbReference type="Proteomes" id="UP000266677"/>
    </source>
</evidence>
<name>A0A3A4KNF2_9NOCA</name>
<evidence type="ECO:0000313" key="2">
    <source>
        <dbReference type="EMBL" id="RJO78793.1"/>
    </source>
</evidence>
<dbReference type="InterPro" id="IPR024495">
    <property type="entry name" value="DUF2771"/>
</dbReference>
<dbReference type="AlphaFoldDB" id="A0A3A4KNF2"/>
<sequence length="177" mass="19375">MSERSAATRKPSTRTIVALVVAALVVGAAAFVGILALAVHRAPERDPQITAYAHGRAITVAPYEYCTVRMQDCRHGETAQLPVPSGYPLQISLPKQVTEAPWLAQLIYELPTSERVARVISHADYAPGTVSLTIPSRPEPGLHLIGVEFQLPILARDVDTGREFYLPHARWSINTPY</sequence>
<protein>
    <submittedName>
        <fullName evidence="2">DUF2771 domain-containing protein</fullName>
    </submittedName>
</protein>
<proteinExistence type="predicted"/>
<dbReference type="EMBL" id="QZFU01000012">
    <property type="protein sequence ID" value="RJO78793.1"/>
    <property type="molecule type" value="Genomic_DNA"/>
</dbReference>
<dbReference type="Pfam" id="PF10969">
    <property type="entry name" value="DUF2771"/>
    <property type="match status" value="1"/>
</dbReference>
<accession>A0A3A4KNF2</accession>
<keyword evidence="1" id="KW-0812">Transmembrane</keyword>
<dbReference type="Proteomes" id="UP000266677">
    <property type="component" value="Unassembled WGS sequence"/>
</dbReference>
<dbReference type="OrthoDB" id="4772953at2"/>
<gene>
    <name evidence="2" type="ORF">D5S18_04505</name>
</gene>
<feature type="transmembrane region" description="Helical" evidence="1">
    <location>
        <begin position="16"/>
        <end position="39"/>
    </location>
</feature>
<evidence type="ECO:0000256" key="1">
    <source>
        <dbReference type="SAM" id="Phobius"/>
    </source>
</evidence>
<dbReference type="RefSeq" id="WP_120038265.1">
    <property type="nucleotide sequence ID" value="NZ_QZFU01000012.1"/>
</dbReference>
<organism evidence="2 3">
    <name type="scientific">Nocardia panacis</name>
    <dbReference type="NCBI Taxonomy" id="2340916"/>
    <lineage>
        <taxon>Bacteria</taxon>
        <taxon>Bacillati</taxon>
        <taxon>Actinomycetota</taxon>
        <taxon>Actinomycetes</taxon>
        <taxon>Mycobacteriales</taxon>
        <taxon>Nocardiaceae</taxon>
        <taxon>Nocardia</taxon>
    </lineage>
</organism>
<keyword evidence="3" id="KW-1185">Reference proteome</keyword>
<comment type="caution">
    <text evidence="2">The sequence shown here is derived from an EMBL/GenBank/DDBJ whole genome shotgun (WGS) entry which is preliminary data.</text>
</comment>